<organism evidence="2">
    <name type="scientific">marine metagenome</name>
    <dbReference type="NCBI Taxonomy" id="408172"/>
    <lineage>
        <taxon>unclassified sequences</taxon>
        <taxon>metagenomes</taxon>
        <taxon>ecological metagenomes</taxon>
    </lineage>
</organism>
<dbReference type="Pfam" id="PF13186">
    <property type="entry name" value="SPASM"/>
    <property type="match status" value="1"/>
</dbReference>
<evidence type="ECO:0000313" key="2">
    <source>
        <dbReference type="EMBL" id="SVD84933.1"/>
    </source>
</evidence>
<feature type="non-terminal residue" evidence="2">
    <location>
        <position position="1"/>
    </location>
</feature>
<dbReference type="InterPro" id="IPR023885">
    <property type="entry name" value="4Fe4S-binding_SPASM_dom"/>
</dbReference>
<proteinExistence type="predicted"/>
<dbReference type="Gene3D" id="3.20.20.70">
    <property type="entry name" value="Aldolase class I"/>
    <property type="match status" value="1"/>
</dbReference>
<dbReference type="InterPro" id="IPR013785">
    <property type="entry name" value="Aldolase_TIM"/>
</dbReference>
<name>A0A382YNY9_9ZZZZ</name>
<feature type="domain" description="4Fe4S-binding SPASM" evidence="1">
    <location>
        <begin position="114"/>
        <end position="179"/>
    </location>
</feature>
<dbReference type="InterPro" id="IPR058240">
    <property type="entry name" value="rSAM_sf"/>
</dbReference>
<sequence>RDEHAASGGNYCSVTLQMTFMEMNLRQVPRVVELAIREGVDRVKGHHLWAHFAEIKNQDMRRSRDAITRWNVIARECIAIAEFNLLPNGKRIKLANIYELDPEHRGELHPAATCPFLGQEAWINHEGRFDPCCSPDELRKTLGYFGNVGDEGILAIWQSEEYSNLLHNYLENDVCRKCNMRQIPE</sequence>
<dbReference type="CDD" id="cd21109">
    <property type="entry name" value="SPASM"/>
    <property type="match status" value="1"/>
</dbReference>
<evidence type="ECO:0000259" key="1">
    <source>
        <dbReference type="Pfam" id="PF13186"/>
    </source>
</evidence>
<dbReference type="AlphaFoldDB" id="A0A382YNY9"/>
<dbReference type="SUPFAM" id="SSF102114">
    <property type="entry name" value="Radical SAM enzymes"/>
    <property type="match status" value="1"/>
</dbReference>
<reference evidence="2" key="1">
    <citation type="submission" date="2018-05" db="EMBL/GenBank/DDBJ databases">
        <authorList>
            <person name="Lanie J.A."/>
            <person name="Ng W.-L."/>
            <person name="Kazmierczak K.M."/>
            <person name="Andrzejewski T.M."/>
            <person name="Davidsen T.M."/>
            <person name="Wayne K.J."/>
            <person name="Tettelin H."/>
            <person name="Glass J.I."/>
            <person name="Rusch D."/>
            <person name="Podicherti R."/>
            <person name="Tsui H.-C.T."/>
            <person name="Winkler M.E."/>
        </authorList>
    </citation>
    <scope>NUCLEOTIDE SEQUENCE</scope>
</reference>
<accession>A0A382YNY9</accession>
<gene>
    <name evidence="2" type="ORF">METZ01_LOCUS437787</name>
</gene>
<dbReference type="EMBL" id="UINC01177345">
    <property type="protein sequence ID" value="SVD84933.1"/>
    <property type="molecule type" value="Genomic_DNA"/>
</dbReference>
<protein>
    <recommendedName>
        <fullName evidence="1">4Fe4S-binding SPASM domain-containing protein</fullName>
    </recommendedName>
</protein>